<protein>
    <recommendedName>
        <fullName evidence="6">Poly [ADP-ribose] polymerase</fullName>
        <shortName evidence="6">PARP</shortName>
        <ecNumber evidence="6">2.4.2.-</ecNumber>
    </recommendedName>
</protein>
<feature type="domain" description="PARP catalytic" evidence="7">
    <location>
        <begin position="1"/>
        <end position="141"/>
    </location>
</feature>
<keyword evidence="9" id="KW-1185">Reference proteome</keyword>
<sequence>LKEYKIKPCTNNILQRRSLLTLQIPPGHQNERLLWHGFAKDAINSINRYGFNRSYCGKNLTAYGIGVGFAVEVAHSIRDTYSVPDENNHKRMYLCRVLVGEYAQGNQNVKVPPLKDARSHILYDTVTGNMTTPSMFIIFHD</sequence>
<evidence type="ECO:0000256" key="2">
    <source>
        <dbReference type="ARBA" id="ARBA00022676"/>
    </source>
</evidence>
<evidence type="ECO:0000256" key="4">
    <source>
        <dbReference type="ARBA" id="ARBA00023027"/>
    </source>
</evidence>
<dbReference type="Gene3D" id="3.90.228.10">
    <property type="match status" value="1"/>
</dbReference>
<dbReference type="GO" id="GO:0003950">
    <property type="term" value="F:NAD+ poly-ADP-ribosyltransferase activity"/>
    <property type="evidence" value="ECO:0007669"/>
    <property type="project" value="UniProtKB-UniRule"/>
</dbReference>
<organism evidence="8 9">
    <name type="scientific">Mytilus galloprovincialis</name>
    <name type="common">Mediterranean mussel</name>
    <dbReference type="NCBI Taxonomy" id="29158"/>
    <lineage>
        <taxon>Eukaryota</taxon>
        <taxon>Metazoa</taxon>
        <taxon>Spiralia</taxon>
        <taxon>Lophotrochozoa</taxon>
        <taxon>Mollusca</taxon>
        <taxon>Bivalvia</taxon>
        <taxon>Autobranchia</taxon>
        <taxon>Pteriomorphia</taxon>
        <taxon>Mytilida</taxon>
        <taxon>Mytiloidea</taxon>
        <taxon>Mytilidae</taxon>
        <taxon>Mytilinae</taxon>
        <taxon>Mytilus</taxon>
    </lineage>
</organism>
<evidence type="ECO:0000313" key="9">
    <source>
        <dbReference type="Proteomes" id="UP000596742"/>
    </source>
</evidence>
<dbReference type="SUPFAM" id="SSF56399">
    <property type="entry name" value="ADP-ribosylation"/>
    <property type="match status" value="1"/>
</dbReference>
<feature type="non-terminal residue" evidence="8">
    <location>
        <position position="141"/>
    </location>
</feature>
<evidence type="ECO:0000259" key="7">
    <source>
        <dbReference type="PROSITE" id="PS51059"/>
    </source>
</evidence>
<dbReference type="PANTHER" id="PTHR14453:SF67">
    <property type="entry name" value="POLY [ADP-RIBOSE] POLYMERASE"/>
    <property type="match status" value="1"/>
</dbReference>
<dbReference type="PROSITE" id="PS51059">
    <property type="entry name" value="PARP_CATALYTIC"/>
    <property type="match status" value="1"/>
</dbReference>
<dbReference type="GO" id="GO:0005737">
    <property type="term" value="C:cytoplasm"/>
    <property type="evidence" value="ECO:0007669"/>
    <property type="project" value="TreeGrafter"/>
</dbReference>
<comment type="subcellular location">
    <subcellularLocation>
        <location evidence="1">Nucleus</location>
    </subcellularLocation>
</comment>
<name>A0A8B6D8V3_MYTGA</name>
<reference evidence="8" key="1">
    <citation type="submission" date="2018-11" db="EMBL/GenBank/DDBJ databases">
        <authorList>
            <person name="Alioto T."/>
            <person name="Alioto T."/>
        </authorList>
    </citation>
    <scope>NUCLEOTIDE SEQUENCE</scope>
</reference>
<evidence type="ECO:0000256" key="3">
    <source>
        <dbReference type="ARBA" id="ARBA00022679"/>
    </source>
</evidence>
<gene>
    <name evidence="8" type="ORF">MGAL_10B077739</name>
</gene>
<dbReference type="GO" id="GO:0005634">
    <property type="term" value="C:nucleus"/>
    <property type="evidence" value="ECO:0007669"/>
    <property type="project" value="UniProtKB-SubCell"/>
</dbReference>
<dbReference type="GO" id="GO:0003714">
    <property type="term" value="F:transcription corepressor activity"/>
    <property type="evidence" value="ECO:0007669"/>
    <property type="project" value="TreeGrafter"/>
</dbReference>
<proteinExistence type="predicted"/>
<dbReference type="InterPro" id="IPR012317">
    <property type="entry name" value="Poly(ADP-ribose)pol_cat_dom"/>
</dbReference>
<comment type="caution">
    <text evidence="8">The sequence shown here is derived from an EMBL/GenBank/DDBJ whole genome shotgun (WGS) entry which is preliminary data.</text>
</comment>
<dbReference type="Proteomes" id="UP000596742">
    <property type="component" value="Unassembled WGS sequence"/>
</dbReference>
<accession>A0A8B6D8V3</accession>
<dbReference type="AlphaFoldDB" id="A0A8B6D8V3"/>
<dbReference type="Pfam" id="PF00644">
    <property type="entry name" value="PARP"/>
    <property type="match status" value="1"/>
</dbReference>
<keyword evidence="2 6" id="KW-0328">Glycosyltransferase</keyword>
<dbReference type="EC" id="2.4.2.-" evidence="6"/>
<keyword evidence="5" id="KW-0539">Nucleus</keyword>
<keyword evidence="3 6" id="KW-0808">Transferase</keyword>
<evidence type="ECO:0000256" key="1">
    <source>
        <dbReference type="ARBA" id="ARBA00004123"/>
    </source>
</evidence>
<dbReference type="PANTHER" id="PTHR14453">
    <property type="entry name" value="PARP/ZINC FINGER CCCH TYPE DOMAIN CONTAINING PROTEIN"/>
    <property type="match status" value="1"/>
</dbReference>
<evidence type="ECO:0000313" key="8">
    <source>
        <dbReference type="EMBL" id="VDI15800.1"/>
    </source>
</evidence>
<evidence type="ECO:0000256" key="6">
    <source>
        <dbReference type="RuleBase" id="RU362114"/>
    </source>
</evidence>
<evidence type="ECO:0000256" key="5">
    <source>
        <dbReference type="ARBA" id="ARBA00023242"/>
    </source>
</evidence>
<dbReference type="EMBL" id="UYJE01003019">
    <property type="protein sequence ID" value="VDI15800.1"/>
    <property type="molecule type" value="Genomic_DNA"/>
</dbReference>
<dbReference type="OrthoDB" id="406099at2759"/>
<dbReference type="GO" id="GO:0010629">
    <property type="term" value="P:negative regulation of gene expression"/>
    <property type="evidence" value="ECO:0007669"/>
    <property type="project" value="TreeGrafter"/>
</dbReference>
<keyword evidence="4 6" id="KW-0520">NAD</keyword>
<dbReference type="InterPro" id="IPR052056">
    <property type="entry name" value="Mono-ARTD/PARP"/>
</dbReference>